<dbReference type="PATRIC" id="fig|1348663.4.peg.7028"/>
<dbReference type="Proteomes" id="UP000027178">
    <property type="component" value="Unassembled WGS sequence"/>
</dbReference>
<reference evidence="2 3" key="1">
    <citation type="submission" date="2014-05" db="EMBL/GenBank/DDBJ databases">
        <title>Draft Genome Sequence of Kitasatospora cheerisanensis KCTC 2395.</title>
        <authorList>
            <person name="Nam D.H."/>
        </authorList>
    </citation>
    <scope>NUCLEOTIDE SEQUENCE [LARGE SCALE GENOMIC DNA]</scope>
    <source>
        <strain evidence="2 3">KCTC 2395</strain>
    </source>
</reference>
<comment type="caution">
    <text evidence="2">The sequence shown here is derived from an EMBL/GenBank/DDBJ whole genome shotgun (WGS) entry which is preliminary data.</text>
</comment>
<proteinExistence type="predicted"/>
<protein>
    <submittedName>
        <fullName evidence="2">Serine/threonine phosphatase</fullName>
    </submittedName>
</protein>
<evidence type="ECO:0000259" key="1">
    <source>
        <dbReference type="PROSITE" id="PS51746"/>
    </source>
</evidence>
<dbReference type="CDD" id="cd00143">
    <property type="entry name" value="PP2Cc"/>
    <property type="match status" value="1"/>
</dbReference>
<keyword evidence="3" id="KW-1185">Reference proteome</keyword>
<sequence length="251" mass="25789">MPVVAVSVLSHTGVVRSHNEDSVAVGPWTLCATATDSPQTFYFPLGDSAVTVAVADGLGGHPGGDLASSLTAGQLAATGTELTDEQSVTEALQACHTALHDAADADPTLAGMSTTVAGLALTGDSVLVFNVGDSRVYELTDAEPRLLSTDDSPPLAPGQRTTHLVTSVLGGATPRDALRPHVTSLPVRPGARYLLCTDGLSDPVPPEEWAAVTADGDAEDDDQHAVVELWRAAIRAGGPDNITIALVRIDD</sequence>
<feature type="domain" description="PPM-type phosphatase" evidence="1">
    <location>
        <begin position="3"/>
        <end position="249"/>
    </location>
</feature>
<gene>
    <name evidence="2" type="ORF">KCH_72690</name>
</gene>
<accession>A0A066YS44</accession>
<evidence type="ECO:0000313" key="3">
    <source>
        <dbReference type="Proteomes" id="UP000027178"/>
    </source>
</evidence>
<dbReference type="eggNOG" id="COG0631">
    <property type="taxonomic scope" value="Bacteria"/>
</dbReference>
<dbReference type="OrthoDB" id="9801841at2"/>
<dbReference type="AlphaFoldDB" id="A0A066YS44"/>
<evidence type="ECO:0000313" key="2">
    <source>
        <dbReference type="EMBL" id="KDN80916.1"/>
    </source>
</evidence>
<organism evidence="2 3">
    <name type="scientific">Kitasatospora cheerisanensis KCTC 2395</name>
    <dbReference type="NCBI Taxonomy" id="1348663"/>
    <lineage>
        <taxon>Bacteria</taxon>
        <taxon>Bacillati</taxon>
        <taxon>Actinomycetota</taxon>
        <taxon>Actinomycetes</taxon>
        <taxon>Kitasatosporales</taxon>
        <taxon>Streptomycetaceae</taxon>
        <taxon>Kitasatospora</taxon>
    </lineage>
</organism>
<dbReference type="Pfam" id="PF13672">
    <property type="entry name" value="PP2C_2"/>
    <property type="match status" value="1"/>
</dbReference>
<dbReference type="PROSITE" id="PS51746">
    <property type="entry name" value="PPM_2"/>
    <property type="match status" value="1"/>
</dbReference>
<dbReference type="InterPro" id="IPR001932">
    <property type="entry name" value="PPM-type_phosphatase-like_dom"/>
</dbReference>
<dbReference type="HOGENOM" id="CLU_034545_0_2_11"/>
<dbReference type="EMBL" id="JNBY01000158">
    <property type="protein sequence ID" value="KDN80916.1"/>
    <property type="molecule type" value="Genomic_DNA"/>
</dbReference>
<dbReference type="SMART" id="SM00332">
    <property type="entry name" value="PP2Cc"/>
    <property type="match status" value="1"/>
</dbReference>
<dbReference type="Gene3D" id="3.60.40.10">
    <property type="entry name" value="PPM-type phosphatase domain"/>
    <property type="match status" value="1"/>
</dbReference>
<dbReference type="SMART" id="SM00331">
    <property type="entry name" value="PP2C_SIG"/>
    <property type="match status" value="1"/>
</dbReference>
<dbReference type="InterPro" id="IPR036457">
    <property type="entry name" value="PPM-type-like_dom_sf"/>
</dbReference>
<dbReference type="SUPFAM" id="SSF81606">
    <property type="entry name" value="PP2C-like"/>
    <property type="match status" value="1"/>
</dbReference>
<name>A0A066YS44_9ACTN</name>
<dbReference type="RefSeq" id="WP_035869713.1">
    <property type="nucleotide sequence ID" value="NZ_KK853997.1"/>
</dbReference>